<dbReference type="InterPro" id="IPR000890">
    <property type="entry name" value="Aliphatic_acid_kin_short-chain"/>
</dbReference>
<evidence type="ECO:0000313" key="12">
    <source>
        <dbReference type="EMBL" id="RXL23429.1"/>
    </source>
</evidence>
<reference evidence="8" key="2">
    <citation type="submission" date="2018-07" db="EMBL/GenBank/DDBJ databases">
        <authorList>
            <consortium name="PulseNet: The National Subtyping Network for Foodborne Disease Surveillance"/>
            <person name="Tarr C.L."/>
            <person name="Trees E."/>
            <person name="Katz L.S."/>
            <person name="Carleton-Romer H.A."/>
            <person name="Stroika S."/>
            <person name="Kucerova Z."/>
            <person name="Roache K.F."/>
            <person name="Sabol A.L."/>
            <person name="Besser J."/>
            <person name="Gerner-Smidt P."/>
        </authorList>
    </citation>
    <scope>NUCLEOTIDE SEQUENCE [LARGE SCALE GENOMIC DNA]</scope>
    <source>
        <strain evidence="8">PNUSAS046051</strain>
        <strain evidence="10">PNUSAS096846</strain>
    </source>
</reference>
<dbReference type="InterPro" id="IPR023865">
    <property type="entry name" value="Aliphatic_acid_kinase_CS"/>
</dbReference>
<evidence type="ECO:0000256" key="2">
    <source>
        <dbReference type="ARBA" id="ARBA00022490"/>
    </source>
</evidence>
<dbReference type="GO" id="GO:0005524">
    <property type="term" value="F:ATP binding"/>
    <property type="evidence" value="ECO:0007669"/>
    <property type="project" value="UniProtKB-KW"/>
</dbReference>
<keyword evidence="4 7" id="KW-0547">Nucleotide-binding</keyword>
<dbReference type="PIRSF" id="PIRSF000722">
    <property type="entry name" value="Acetate_prop_kin"/>
    <property type="match status" value="1"/>
</dbReference>
<dbReference type="Proteomes" id="UP000839900">
    <property type="component" value="Unassembled WGS sequence"/>
</dbReference>
<comment type="similarity">
    <text evidence="7">Belongs to the acetokinase family. PduW subfamily.</text>
</comment>
<dbReference type="InterPro" id="IPR043129">
    <property type="entry name" value="ATPase_NBD"/>
</dbReference>
<evidence type="ECO:0000313" key="8">
    <source>
        <dbReference type="EMBL" id="EBM1208255.1"/>
    </source>
</evidence>
<evidence type="ECO:0000256" key="4">
    <source>
        <dbReference type="ARBA" id="ARBA00022741"/>
    </source>
</evidence>
<name>A0A232RGN8_SALER</name>
<dbReference type="InterPro" id="IPR024896">
    <property type="entry name" value="Propionate_kinase_PduW"/>
</dbReference>
<dbReference type="Proteomes" id="UP000839926">
    <property type="component" value="Unassembled WGS sequence"/>
</dbReference>
<dbReference type="PROSITE" id="PS01076">
    <property type="entry name" value="ACETATE_KINASE_2"/>
    <property type="match status" value="1"/>
</dbReference>
<dbReference type="EMBL" id="AAKHLQ010000018">
    <property type="protein sequence ID" value="ECR8157916.1"/>
    <property type="molecule type" value="Genomic_DNA"/>
</dbReference>
<keyword evidence="3 7" id="KW-0808">Transferase</keyword>
<dbReference type="GO" id="GO:0051144">
    <property type="term" value="P:1,2-propanediol catabolic process"/>
    <property type="evidence" value="ECO:0007669"/>
    <property type="project" value="UniProtKB-UniPathway"/>
</dbReference>
<comment type="subcellular location">
    <subcellularLocation>
        <location evidence="7">Cytoplasm</location>
    </subcellularLocation>
</comment>
<dbReference type="Proteomes" id="UP000839536">
    <property type="component" value="Unassembled WGS sequence"/>
</dbReference>
<evidence type="ECO:0000313" key="10">
    <source>
        <dbReference type="EMBL" id="ECR8157916.1"/>
    </source>
</evidence>
<dbReference type="NCBIfam" id="NF009063">
    <property type="entry name" value="PRK12397.1"/>
    <property type="match status" value="1"/>
</dbReference>
<protein>
    <recommendedName>
        <fullName evidence="7">Propionate kinase</fullName>
        <ecNumber evidence="7">2.7.2.15</ecNumber>
    </recommendedName>
</protein>
<dbReference type="HAMAP" id="MF_00020">
    <property type="entry name" value="Acetate_kinase"/>
    <property type="match status" value="1"/>
</dbReference>
<dbReference type="RefSeq" id="WP_000120657.1">
    <property type="nucleotide sequence ID" value="NZ_CAAKOB010000079.1"/>
</dbReference>
<evidence type="ECO:0000313" key="11">
    <source>
        <dbReference type="EMBL" id="RIP30576.1"/>
    </source>
</evidence>
<accession>A0A232RGN8</accession>
<dbReference type="CDD" id="cd24010">
    <property type="entry name" value="ASKHA_NBD_AcK_PK"/>
    <property type="match status" value="1"/>
</dbReference>
<dbReference type="NCBIfam" id="TIGR00016">
    <property type="entry name" value="ackA"/>
    <property type="match status" value="1"/>
</dbReference>
<dbReference type="EMBL" id="AAGODW010000006">
    <property type="protein sequence ID" value="EBQ1842976.1"/>
    <property type="molecule type" value="Genomic_DNA"/>
</dbReference>
<dbReference type="Proteomes" id="UP000885256">
    <property type="component" value="Unassembled WGS sequence"/>
</dbReference>
<dbReference type="EC" id="2.7.2.15" evidence="7"/>
<dbReference type="EMBL" id="AAGBOZ010000043">
    <property type="protein sequence ID" value="EBM1208255.1"/>
    <property type="molecule type" value="Genomic_DNA"/>
</dbReference>
<dbReference type="GO" id="GO:0008980">
    <property type="term" value="F:propionate kinase activity"/>
    <property type="evidence" value="ECO:0007669"/>
    <property type="project" value="UniProtKB-UniRule"/>
</dbReference>
<keyword evidence="5 7" id="KW-0418">Kinase</keyword>
<sequence length="404" mass="44010">MSYKIMAINAGSSSLKFQLLEMPQGDMLCQGLIERIGMADAQVTIKTHSQKWQETVPVADHRDAVTLLLEKLQGYQIINSLRDIDGVGHRVAHGGEFFKDSTLVTDETLAQIERLAELAPLHNPVNALGIHVFRQLLPDAPSVAVFDTAFHQTLDEPAYIYPLPWHYYAELGIRRYGFHGTSHKYVSGVLAEKLGVPLSALRVICCHLGNGSSICAIKNGRSVNTSMGFTPQSGVMMGTRSGDIDPSILPWIAQRESKTPQQLNQLLNNESGLLGVSGVSSDYRDVEQAANTGNRQAKLALTLFAERIRATIGSYIMQMGGLDALVFTGGIGENSARARSAVCHNLQFLGLAVDEEKNQRNATFIQTENALVKVAVINTNEELMIAQDVMRIALPATEGLCVPA</sequence>
<dbReference type="EMBL" id="QWJL01000005">
    <property type="protein sequence ID" value="RIP30576.1"/>
    <property type="molecule type" value="Genomic_DNA"/>
</dbReference>
<dbReference type="GO" id="GO:0008776">
    <property type="term" value="F:acetate kinase activity"/>
    <property type="evidence" value="ECO:0007669"/>
    <property type="project" value="TreeGrafter"/>
</dbReference>
<proteinExistence type="inferred from homology"/>
<dbReference type="Pfam" id="PF00871">
    <property type="entry name" value="Acetate_kinase"/>
    <property type="match status" value="1"/>
</dbReference>
<dbReference type="GO" id="GO:0019543">
    <property type="term" value="P:propionate catabolic process"/>
    <property type="evidence" value="ECO:0007669"/>
    <property type="project" value="InterPro"/>
</dbReference>
<evidence type="ECO:0000256" key="5">
    <source>
        <dbReference type="ARBA" id="ARBA00022777"/>
    </source>
</evidence>
<dbReference type="InterPro" id="IPR004372">
    <property type="entry name" value="Ac/propionate_kinase"/>
</dbReference>
<dbReference type="PROSITE" id="PS01075">
    <property type="entry name" value="ACETATE_KINASE_1"/>
    <property type="match status" value="1"/>
</dbReference>
<reference evidence="9" key="1">
    <citation type="submission" date="2018-07" db="EMBL/GenBank/DDBJ databases">
        <authorList>
            <consortium name="GenomeTrakr network: Whole genome sequencing for foodborne pathogen traceback"/>
        </authorList>
    </citation>
    <scope>NUCLEOTIDE SEQUENCE [LARGE SCALE GENOMIC DNA]</scope>
    <source>
        <strain evidence="9">CFSAN047025</strain>
    </source>
</reference>
<keyword evidence="6 7" id="KW-0067">ATP-binding</keyword>
<evidence type="ECO:0000256" key="7">
    <source>
        <dbReference type="HAMAP-Rule" id="MF_01882"/>
    </source>
</evidence>
<organism evidence="8">
    <name type="scientific">Salmonella enterica</name>
    <name type="common">Salmonella choleraesuis</name>
    <dbReference type="NCBI Taxonomy" id="28901"/>
    <lineage>
        <taxon>Bacteria</taxon>
        <taxon>Pseudomonadati</taxon>
        <taxon>Pseudomonadota</taxon>
        <taxon>Gammaproteobacteria</taxon>
        <taxon>Enterobacterales</taxon>
        <taxon>Enterobacteriaceae</taxon>
        <taxon>Salmonella</taxon>
    </lineage>
</organism>
<dbReference type="EMBL" id="SDIQ01000012">
    <property type="protein sequence ID" value="RXL23429.1"/>
    <property type="molecule type" value="Genomic_DNA"/>
</dbReference>
<dbReference type="PRINTS" id="PR00471">
    <property type="entry name" value="ACETATEKNASE"/>
</dbReference>
<dbReference type="PANTHER" id="PTHR21060:SF15">
    <property type="entry name" value="ACETATE KINASE-RELATED"/>
    <property type="match status" value="1"/>
</dbReference>
<evidence type="ECO:0000313" key="9">
    <source>
        <dbReference type="EMBL" id="EBQ1842976.1"/>
    </source>
</evidence>
<dbReference type="Gene3D" id="3.30.420.40">
    <property type="match status" value="2"/>
</dbReference>
<evidence type="ECO:0000256" key="3">
    <source>
        <dbReference type="ARBA" id="ARBA00022679"/>
    </source>
</evidence>
<dbReference type="UniPathway" id="UPA00621"/>
<dbReference type="GO" id="GO:0006083">
    <property type="term" value="P:acetate metabolic process"/>
    <property type="evidence" value="ECO:0007669"/>
    <property type="project" value="TreeGrafter"/>
</dbReference>
<comment type="pathway">
    <text evidence="1">Polyol metabolism; 1,2-propanediol degradation.</text>
</comment>
<comment type="catalytic activity">
    <reaction evidence="7">
        <text>propanoate + ATP = propanoyl phosphate + ADP</text>
        <dbReference type="Rhea" id="RHEA:23148"/>
        <dbReference type="ChEBI" id="CHEBI:17272"/>
        <dbReference type="ChEBI" id="CHEBI:30616"/>
        <dbReference type="ChEBI" id="CHEBI:58933"/>
        <dbReference type="ChEBI" id="CHEBI:456216"/>
        <dbReference type="EC" id="2.7.2.15"/>
    </reaction>
</comment>
<dbReference type="SUPFAM" id="SSF53067">
    <property type="entry name" value="Actin-like ATPase domain"/>
    <property type="match status" value="2"/>
</dbReference>
<keyword evidence="2 7" id="KW-0963">Cytoplasm</keyword>
<comment type="caution">
    <text evidence="8">The sequence shown here is derived from an EMBL/GenBank/DDBJ whole genome shotgun (WGS) entry which is preliminary data.</text>
</comment>
<dbReference type="AlphaFoldDB" id="A0A232RGN8"/>
<dbReference type="Proteomes" id="UP000839921">
    <property type="component" value="Unassembled WGS sequence"/>
</dbReference>
<dbReference type="GO" id="GO:0005737">
    <property type="term" value="C:cytoplasm"/>
    <property type="evidence" value="ECO:0007669"/>
    <property type="project" value="UniProtKB-SubCell"/>
</dbReference>
<dbReference type="PANTHER" id="PTHR21060">
    <property type="entry name" value="ACETATE KINASE"/>
    <property type="match status" value="1"/>
</dbReference>
<dbReference type="HAMAP" id="MF_01882">
    <property type="entry name" value="Propion_kin_subfam2"/>
    <property type="match status" value="1"/>
</dbReference>
<reference evidence="12" key="4">
    <citation type="submission" date="2019-01" db="EMBL/GenBank/DDBJ databases">
        <title>Whole genome sequencing of Salmonella enterica.</title>
        <authorList>
            <person name="Cao G."/>
        </authorList>
    </citation>
    <scope>NUCLEOTIDE SEQUENCE [LARGE SCALE GENOMIC DNA]</scope>
    <source>
        <strain evidence="12">CFSAN074594</strain>
    </source>
</reference>
<evidence type="ECO:0000256" key="1">
    <source>
        <dbReference type="ARBA" id="ARBA00004836"/>
    </source>
</evidence>
<gene>
    <name evidence="7 9" type="primary">pduW</name>
    <name evidence="11" type="ORF">A7D45_08650</name>
    <name evidence="9" type="ORF">AZF90_15055</name>
    <name evidence="8" type="ORF">DT651_22795</name>
    <name evidence="12" type="ORF">EKD96_07830</name>
    <name evidence="10" type="ORF">F2D26_16655</name>
</gene>
<evidence type="ECO:0000256" key="6">
    <source>
        <dbReference type="ARBA" id="ARBA00022840"/>
    </source>
</evidence>
<reference evidence="11" key="3">
    <citation type="submission" date="2018-08" db="EMBL/GenBank/DDBJ databases">
        <title>Whole genome sequencing of Salmonella enterica serotype newport.</title>
        <authorList>
            <person name="Bell R."/>
        </authorList>
    </citation>
    <scope>NUCLEOTIDE SEQUENCE [LARGE SCALE GENOMIC DNA]</scope>
    <source>
        <strain evidence="11">CFSAN048053</strain>
    </source>
</reference>